<evidence type="ECO:0000313" key="2">
    <source>
        <dbReference type="Proteomes" id="UP000821865"/>
    </source>
</evidence>
<name>A0ACB8CD09_DERSI</name>
<dbReference type="EMBL" id="CM023476">
    <property type="protein sequence ID" value="KAH7940577.1"/>
    <property type="molecule type" value="Genomic_DNA"/>
</dbReference>
<proteinExistence type="predicted"/>
<dbReference type="Proteomes" id="UP000821865">
    <property type="component" value="Chromosome 7"/>
</dbReference>
<keyword evidence="2" id="KW-1185">Reference proteome</keyword>
<evidence type="ECO:0000313" key="1">
    <source>
        <dbReference type="EMBL" id="KAH7940577.1"/>
    </source>
</evidence>
<protein>
    <submittedName>
        <fullName evidence="1">Uncharacterized protein</fullName>
    </submittedName>
</protein>
<accession>A0ACB8CD09</accession>
<comment type="caution">
    <text evidence="1">The sequence shown here is derived from an EMBL/GenBank/DDBJ whole genome shotgun (WGS) entry which is preliminary data.</text>
</comment>
<organism evidence="1 2">
    <name type="scientific">Dermacentor silvarum</name>
    <name type="common">Tick</name>
    <dbReference type="NCBI Taxonomy" id="543639"/>
    <lineage>
        <taxon>Eukaryota</taxon>
        <taxon>Metazoa</taxon>
        <taxon>Ecdysozoa</taxon>
        <taxon>Arthropoda</taxon>
        <taxon>Chelicerata</taxon>
        <taxon>Arachnida</taxon>
        <taxon>Acari</taxon>
        <taxon>Parasitiformes</taxon>
        <taxon>Ixodida</taxon>
        <taxon>Ixodoidea</taxon>
        <taxon>Ixodidae</taxon>
        <taxon>Rhipicephalinae</taxon>
        <taxon>Dermacentor</taxon>
    </lineage>
</organism>
<gene>
    <name evidence="1" type="ORF">HPB49_002198</name>
</gene>
<sequence>MVYCCVPRCKSQSSMTNGVSFHQFPSDAELVAKRLKNISRENFVVNDKSASTVVCSRHFLSTDYVPGCRIRKLLPGVAPTVFDEYPSYLVPSAKKPRKEPASRCSVPAPKPSKRKAEPEGAVDLPESQDDFADKKHSVCTQAANQDAQRVSAECVVWRFLSPKGYDHARTSQLLTLPAKCTLQRYMGPSPTTTGMSPAMRERLVFDASLLSSKQHMATLIIDEASIKPKCIYDRKSDAVFGLRDKPSSDAPGGSKETLTNRVL</sequence>
<reference evidence="1" key="1">
    <citation type="submission" date="2020-05" db="EMBL/GenBank/DDBJ databases">
        <title>Large-scale comparative analyses of tick genomes elucidate their genetic diversity and vector capacities.</title>
        <authorList>
            <person name="Jia N."/>
            <person name="Wang J."/>
            <person name="Shi W."/>
            <person name="Du L."/>
            <person name="Sun Y."/>
            <person name="Zhan W."/>
            <person name="Jiang J."/>
            <person name="Wang Q."/>
            <person name="Zhang B."/>
            <person name="Ji P."/>
            <person name="Sakyi L.B."/>
            <person name="Cui X."/>
            <person name="Yuan T."/>
            <person name="Jiang B."/>
            <person name="Yang W."/>
            <person name="Lam T.T.-Y."/>
            <person name="Chang Q."/>
            <person name="Ding S."/>
            <person name="Wang X."/>
            <person name="Zhu J."/>
            <person name="Ruan X."/>
            <person name="Zhao L."/>
            <person name="Wei J."/>
            <person name="Que T."/>
            <person name="Du C."/>
            <person name="Cheng J."/>
            <person name="Dai P."/>
            <person name="Han X."/>
            <person name="Huang E."/>
            <person name="Gao Y."/>
            <person name="Liu J."/>
            <person name="Shao H."/>
            <person name="Ye R."/>
            <person name="Li L."/>
            <person name="Wei W."/>
            <person name="Wang X."/>
            <person name="Wang C."/>
            <person name="Yang T."/>
            <person name="Huo Q."/>
            <person name="Li W."/>
            <person name="Guo W."/>
            <person name="Chen H."/>
            <person name="Zhou L."/>
            <person name="Ni X."/>
            <person name="Tian J."/>
            <person name="Zhou Y."/>
            <person name="Sheng Y."/>
            <person name="Liu T."/>
            <person name="Pan Y."/>
            <person name="Xia L."/>
            <person name="Li J."/>
            <person name="Zhao F."/>
            <person name="Cao W."/>
        </authorList>
    </citation>
    <scope>NUCLEOTIDE SEQUENCE</scope>
    <source>
        <strain evidence="1">Dsil-2018</strain>
    </source>
</reference>